<dbReference type="EMBL" id="CM001889">
    <property type="protein sequence ID" value="EOY51116.1"/>
    <property type="molecule type" value="Genomic_DNA"/>
</dbReference>
<reference evidence="3" key="1">
    <citation type="journal article" date="2013" name="Genome Biol. Evol.">
        <title>The genome sequence of Streptomyces lividans 66 reveals a novel tRNA-dependent peptide biosynthetic system within a metal-related genomic island.</title>
        <authorList>
            <person name="Cruz-Morales P."/>
            <person name="Vijgenboom E."/>
            <person name="Iruegas-Bocardo F."/>
            <person name="Girard G."/>
            <person name="Yanez-Guerra L.A."/>
            <person name="Ramos-Aboites H.E."/>
            <person name="Pernodet J.L."/>
            <person name="Anne J."/>
            <person name="van Wezel G.P."/>
            <person name="Barona-Gomez F."/>
        </authorList>
    </citation>
    <scope>NUCLEOTIDE SEQUENCE [LARGE SCALE GENOMIC DNA]</scope>
    <source>
        <strain evidence="3">1326</strain>
    </source>
</reference>
<gene>
    <name evidence="2" type="ORF">SLI_6409</name>
</gene>
<evidence type="ECO:0000256" key="1">
    <source>
        <dbReference type="SAM" id="MobiDB-lite"/>
    </source>
</evidence>
<protein>
    <submittedName>
        <fullName evidence="2">Uncharacterized protein</fullName>
    </submittedName>
</protein>
<accession>A0A7U9HFV0</accession>
<sequence>MRGEVRNGRHATEPHRTTHAAAQPPSLSSLGTRRSEYQ</sequence>
<name>A0A7U9HFV0_STRLI</name>
<feature type="region of interest" description="Disordered" evidence="1">
    <location>
        <begin position="1"/>
        <end position="38"/>
    </location>
</feature>
<proteinExistence type="predicted"/>
<dbReference type="Proteomes" id="UP000014062">
    <property type="component" value="Chromosome"/>
</dbReference>
<dbReference type="AlphaFoldDB" id="A0A7U9HFV0"/>
<organism evidence="2 3">
    <name type="scientific">Streptomyces lividans 1326</name>
    <dbReference type="NCBI Taxonomy" id="1200984"/>
    <lineage>
        <taxon>Bacteria</taxon>
        <taxon>Bacillati</taxon>
        <taxon>Actinomycetota</taxon>
        <taxon>Actinomycetes</taxon>
        <taxon>Kitasatosporales</taxon>
        <taxon>Streptomycetaceae</taxon>
        <taxon>Streptomyces</taxon>
    </lineage>
</organism>
<feature type="compositionally biased region" description="Basic and acidic residues" evidence="1">
    <location>
        <begin position="1"/>
        <end position="16"/>
    </location>
</feature>
<evidence type="ECO:0000313" key="3">
    <source>
        <dbReference type="Proteomes" id="UP000014062"/>
    </source>
</evidence>
<evidence type="ECO:0000313" key="2">
    <source>
        <dbReference type="EMBL" id="EOY51116.1"/>
    </source>
</evidence>